<keyword evidence="6" id="KW-0472">Membrane</keyword>
<keyword evidence="3" id="KW-0378">Hydrolase</keyword>
<dbReference type="Gene3D" id="6.20.330.10">
    <property type="match status" value="1"/>
</dbReference>
<dbReference type="Pfam" id="PF01343">
    <property type="entry name" value="Peptidase_S49"/>
    <property type="match status" value="1"/>
</dbReference>
<sequence length="404" mass="41307">MSTPPPYDPYGPPPPEHVPPSLPPHRFANPTASVQAPRQRGGFRRGFGLGLGASLGAGLVLGAISLLVGGALVATLVAGVAGVSGSTGGAAGQLPTETVWGDPEASGRLLAIPVTGMILGGTGDGATFGTATYGYDVARTIDELGPGDADGLVLEMNTPGGTIHGSRAIADAVERYQKRTGHKVTAFVQGLSASGGMYAMAGADDVVVDHGSLVGSIGVVSGPFERYRDVTGIPGSLLAPGVTTEGGITQEYLSQGKGKDFGNPYRDMTAEERAVWTSGLAREYDAFVGWVSQGRDIPAQRIKDELGAYLYDAQTAVDVGLADAVLGYDEAYRRAAQGAGTDPEDTRVDRLTGPGALESLLGLAVPNDEREARAAMEPGRSVVCAGGPTVLAYQGDLAAACEPR</sequence>
<dbReference type="Gene3D" id="3.90.226.10">
    <property type="entry name" value="2-enoyl-CoA Hydratase, Chain A, domain 1"/>
    <property type="match status" value="1"/>
</dbReference>
<comment type="similarity">
    <text evidence="1">Belongs to the peptidase S49 family.</text>
</comment>
<comment type="caution">
    <text evidence="8">The sequence shown here is derived from an EMBL/GenBank/DDBJ whole genome shotgun (WGS) entry which is preliminary data.</text>
</comment>
<dbReference type="EMBL" id="QGDQ01000001">
    <property type="protein sequence ID" value="PWJ56459.1"/>
    <property type="molecule type" value="Genomic_DNA"/>
</dbReference>
<keyword evidence="9" id="KW-1185">Reference proteome</keyword>
<proteinExistence type="inferred from homology"/>
<dbReference type="Proteomes" id="UP000245469">
    <property type="component" value="Unassembled WGS sequence"/>
</dbReference>
<dbReference type="GO" id="GO:0006508">
    <property type="term" value="P:proteolysis"/>
    <property type="evidence" value="ECO:0007669"/>
    <property type="project" value="UniProtKB-KW"/>
</dbReference>
<evidence type="ECO:0000256" key="3">
    <source>
        <dbReference type="ARBA" id="ARBA00022801"/>
    </source>
</evidence>
<feature type="region of interest" description="Disordered" evidence="5">
    <location>
        <begin position="1"/>
        <end position="38"/>
    </location>
</feature>
<dbReference type="CDD" id="cd07023">
    <property type="entry name" value="S49_Sppa_N_C"/>
    <property type="match status" value="1"/>
</dbReference>
<keyword evidence="2 8" id="KW-0645">Protease</keyword>
<dbReference type="PANTHER" id="PTHR42987">
    <property type="entry name" value="PEPTIDASE S49"/>
    <property type="match status" value="1"/>
</dbReference>
<evidence type="ECO:0000256" key="2">
    <source>
        <dbReference type="ARBA" id="ARBA00022670"/>
    </source>
</evidence>
<feature type="compositionally biased region" description="Pro residues" evidence="5">
    <location>
        <begin position="1"/>
        <end position="23"/>
    </location>
</feature>
<reference evidence="8 9" key="1">
    <citation type="submission" date="2018-03" db="EMBL/GenBank/DDBJ databases">
        <title>Genomic Encyclopedia of Archaeal and Bacterial Type Strains, Phase II (KMG-II): from individual species to whole genera.</title>
        <authorList>
            <person name="Goeker M."/>
        </authorList>
    </citation>
    <scope>NUCLEOTIDE SEQUENCE [LARGE SCALE GENOMIC DNA]</scope>
    <source>
        <strain evidence="8 9">DSM 44889</strain>
    </source>
</reference>
<dbReference type="AlphaFoldDB" id="A0A316AGI2"/>
<evidence type="ECO:0000256" key="4">
    <source>
        <dbReference type="ARBA" id="ARBA00022825"/>
    </source>
</evidence>
<evidence type="ECO:0000256" key="5">
    <source>
        <dbReference type="SAM" id="MobiDB-lite"/>
    </source>
</evidence>
<evidence type="ECO:0000256" key="1">
    <source>
        <dbReference type="ARBA" id="ARBA00008683"/>
    </source>
</evidence>
<dbReference type="InterPro" id="IPR029045">
    <property type="entry name" value="ClpP/crotonase-like_dom_sf"/>
</dbReference>
<feature type="transmembrane region" description="Helical" evidence="6">
    <location>
        <begin position="47"/>
        <end position="77"/>
    </location>
</feature>
<evidence type="ECO:0000313" key="8">
    <source>
        <dbReference type="EMBL" id="PWJ56459.1"/>
    </source>
</evidence>
<keyword evidence="4" id="KW-0720">Serine protease</keyword>
<dbReference type="SUPFAM" id="SSF52096">
    <property type="entry name" value="ClpP/crotonase"/>
    <property type="match status" value="1"/>
</dbReference>
<keyword evidence="6" id="KW-0812">Transmembrane</keyword>
<dbReference type="PANTHER" id="PTHR42987:SF4">
    <property type="entry name" value="PROTEASE SOHB-RELATED"/>
    <property type="match status" value="1"/>
</dbReference>
<name>A0A316AGI2_9ACTN</name>
<keyword evidence="6" id="KW-1133">Transmembrane helix</keyword>
<organism evidence="8 9">
    <name type="scientific">Quadrisphaera granulorum</name>
    <dbReference type="NCBI Taxonomy" id="317664"/>
    <lineage>
        <taxon>Bacteria</taxon>
        <taxon>Bacillati</taxon>
        <taxon>Actinomycetota</taxon>
        <taxon>Actinomycetes</taxon>
        <taxon>Kineosporiales</taxon>
        <taxon>Kineosporiaceae</taxon>
        <taxon>Quadrisphaera</taxon>
    </lineage>
</organism>
<evidence type="ECO:0000256" key="6">
    <source>
        <dbReference type="SAM" id="Phobius"/>
    </source>
</evidence>
<gene>
    <name evidence="8" type="ORF">BXY45_101437</name>
</gene>
<dbReference type="RefSeq" id="WP_170131266.1">
    <property type="nucleotide sequence ID" value="NZ_QGDQ01000001.1"/>
</dbReference>
<evidence type="ECO:0000313" key="9">
    <source>
        <dbReference type="Proteomes" id="UP000245469"/>
    </source>
</evidence>
<protein>
    <submittedName>
        <fullName evidence="8">Protease-4</fullName>
    </submittedName>
</protein>
<dbReference type="InterPro" id="IPR047272">
    <property type="entry name" value="S49_SppA_C"/>
</dbReference>
<accession>A0A316AGI2</accession>
<dbReference type="GO" id="GO:0008236">
    <property type="term" value="F:serine-type peptidase activity"/>
    <property type="evidence" value="ECO:0007669"/>
    <property type="project" value="UniProtKB-KW"/>
</dbReference>
<dbReference type="InterPro" id="IPR002142">
    <property type="entry name" value="Peptidase_S49"/>
</dbReference>
<feature type="domain" description="Peptidase S49" evidence="7">
    <location>
        <begin position="178"/>
        <end position="340"/>
    </location>
</feature>
<evidence type="ECO:0000259" key="7">
    <source>
        <dbReference type="Pfam" id="PF01343"/>
    </source>
</evidence>